<comment type="caution">
    <text evidence="1">The sequence shown here is derived from an EMBL/GenBank/DDBJ whole genome shotgun (WGS) entry which is preliminary data.</text>
</comment>
<proteinExistence type="predicted"/>
<dbReference type="Proteomes" id="UP000283829">
    <property type="component" value="Unassembled WGS sequence"/>
</dbReference>
<reference evidence="1 2" key="1">
    <citation type="submission" date="2017-09" db="EMBL/GenBank/DDBJ databases">
        <title>Phenotypic and genotypic characterization of Colombian isolates of Neisseria meningitidis recovered from invasive disease.</title>
        <authorList>
            <person name="Duarte C."/>
            <person name="Gabastou J.M."/>
            <person name="Moreno J."/>
        </authorList>
    </citation>
    <scope>NUCLEOTIDE SEQUENCE [LARGE SCALE GENOMIC DNA]</scope>
    <source>
        <strain evidence="1 2">INS-Nm1124</strain>
    </source>
</reference>
<protein>
    <submittedName>
        <fullName evidence="1">Aldo/keto reductase</fullName>
    </submittedName>
</protein>
<sequence length="64" mass="7061">MWDAAQHGLRRGICIVFPMCGLSVMLLHGVAIIAYFLACRYAAGRGGLCRNGIWMPSKRRPALL</sequence>
<dbReference type="AlphaFoldDB" id="A0A425AGV1"/>
<evidence type="ECO:0000313" key="2">
    <source>
        <dbReference type="Proteomes" id="UP000283829"/>
    </source>
</evidence>
<accession>A0A425AGV1</accession>
<name>A0A425AGV1_NEIME</name>
<dbReference type="EMBL" id="NWXB01000008">
    <property type="protein sequence ID" value="RQJ67010.1"/>
    <property type="molecule type" value="Genomic_DNA"/>
</dbReference>
<organism evidence="1 2">
    <name type="scientific">Neisseria meningitidis</name>
    <dbReference type="NCBI Taxonomy" id="487"/>
    <lineage>
        <taxon>Bacteria</taxon>
        <taxon>Pseudomonadati</taxon>
        <taxon>Pseudomonadota</taxon>
        <taxon>Betaproteobacteria</taxon>
        <taxon>Neisseriales</taxon>
        <taxon>Neisseriaceae</taxon>
        <taxon>Neisseria</taxon>
    </lineage>
</organism>
<gene>
    <name evidence="1" type="ORF">COI09_05800</name>
</gene>
<evidence type="ECO:0000313" key="1">
    <source>
        <dbReference type="EMBL" id="RQJ67010.1"/>
    </source>
</evidence>